<reference evidence="2 3" key="1">
    <citation type="journal article" date="2015" name="Environ. Microbiol.">
        <title>Genome analyses suggest the presence of polyploidy and recent human-driven expansions in eight global populations of the honeybee pathogen Nosema ceranae.</title>
        <authorList>
            <person name="Pelin A."/>
            <person name="Selman M."/>
            <person name="Aris-Brosou S."/>
            <person name="Farinelli L."/>
            <person name="Corradi N."/>
        </authorList>
    </citation>
    <scope>NUCLEOTIDE SEQUENCE [LARGE SCALE GENOMIC DNA]</scope>
    <source>
        <strain evidence="2 3">PA08 1199</strain>
    </source>
</reference>
<comment type="caution">
    <text evidence="2">The sequence shown here is derived from an EMBL/GenBank/DDBJ whole genome shotgun (WGS) entry which is preliminary data.</text>
</comment>
<keyword evidence="3" id="KW-1185">Reference proteome</keyword>
<organism evidence="2 3">
    <name type="scientific">Vairimorpha ceranae</name>
    <dbReference type="NCBI Taxonomy" id="40302"/>
    <lineage>
        <taxon>Eukaryota</taxon>
        <taxon>Fungi</taxon>
        <taxon>Fungi incertae sedis</taxon>
        <taxon>Microsporidia</taxon>
        <taxon>Nosematidae</taxon>
        <taxon>Vairimorpha</taxon>
    </lineage>
</organism>
<dbReference type="EMBL" id="JPQZ01000001">
    <property type="protein sequence ID" value="KKO76699.1"/>
    <property type="molecule type" value="Genomic_DNA"/>
</dbReference>
<dbReference type="VEuPathDB" id="MicrosporidiaDB:AAJ76_1000141453"/>
<protein>
    <submittedName>
        <fullName evidence="2">Uncharacterized protein</fullName>
    </submittedName>
</protein>
<proteinExistence type="predicted"/>
<feature type="region of interest" description="Disordered" evidence="1">
    <location>
        <begin position="101"/>
        <end position="141"/>
    </location>
</feature>
<gene>
    <name evidence="2" type="ORF">AAJ76_1000141453</name>
</gene>
<evidence type="ECO:0000313" key="3">
    <source>
        <dbReference type="Proteomes" id="UP000034350"/>
    </source>
</evidence>
<dbReference type="RefSeq" id="XP_024332441.1">
    <property type="nucleotide sequence ID" value="XM_024473588.1"/>
</dbReference>
<accession>A0A0F9ZHK2</accession>
<sequence length="390" mass="45105">MFAFGCFSRNKENNHSQKINDISKSKIIHDECLLNKQKEIVEKEKNKKGKINRVLSYLGSWFCMNNNRKTNDEILETQRLIDEEKSMNDNKGCVNTLNDTVETSEKKLPNEEKSINNDEDGVNIPTDDAKTSEKKLSDEEKSIANKEDGINTATDNVETTNTMEDFMNNDNSSLKQVKPPVFNPEDVKLITKDCDESVIGEICVEFEGRKFRFTLFTTTKLSSIAKLIYKSCGYSTLPPMSLEELIEKQKQNAKAIDKRRRKFPPGFKALREKRIRRKRATILPEILMKENNKKELEQFYKELEDEATYFDESCIRGFCGPYLPEDMLDDPPDDECNTNNVTEDKTQNIKKNKKETKKTTSSKENVKIKDESSSYDLYKEYAGMSLLWDI</sequence>
<name>A0A0F9ZHK2_9MICR</name>
<evidence type="ECO:0000313" key="2">
    <source>
        <dbReference type="EMBL" id="KKO76699.1"/>
    </source>
</evidence>
<dbReference type="GeneID" id="36318482"/>
<feature type="compositionally biased region" description="Basic and acidic residues" evidence="1">
    <location>
        <begin position="103"/>
        <end position="116"/>
    </location>
</feature>
<dbReference type="VEuPathDB" id="MicrosporidiaDB:G9O61_00g002440"/>
<dbReference type="Proteomes" id="UP000034350">
    <property type="component" value="Unassembled WGS sequence"/>
</dbReference>
<dbReference type="VEuPathDB" id="MicrosporidiaDB:NCER_100110"/>
<feature type="compositionally biased region" description="Basic and acidic residues" evidence="1">
    <location>
        <begin position="127"/>
        <end position="141"/>
    </location>
</feature>
<evidence type="ECO:0000256" key="1">
    <source>
        <dbReference type="SAM" id="MobiDB-lite"/>
    </source>
</evidence>
<dbReference type="AlphaFoldDB" id="A0A0F9ZHK2"/>